<protein>
    <submittedName>
        <fullName evidence="2">Predicted protein</fullName>
    </submittedName>
</protein>
<evidence type="ECO:0000313" key="3">
    <source>
        <dbReference type="Proteomes" id="UP000001194"/>
    </source>
</evidence>
<dbReference type="Pfam" id="PF04450">
    <property type="entry name" value="BSP"/>
    <property type="match status" value="1"/>
</dbReference>
<dbReference type="PANTHER" id="PTHR33321:SF12">
    <property type="entry name" value="PLANT BASIC SECRETORY PROTEIN (BSP) FAMILY PROTEIN"/>
    <property type="match status" value="1"/>
</dbReference>
<dbReference type="PANTHER" id="PTHR33321">
    <property type="match status" value="1"/>
</dbReference>
<dbReference type="STRING" id="486041.B0CNB7"/>
<dbReference type="InterPro" id="IPR007541">
    <property type="entry name" value="Uncharacterised_BSP"/>
</dbReference>
<evidence type="ECO:0000313" key="2">
    <source>
        <dbReference type="EMBL" id="EDR15277.1"/>
    </source>
</evidence>
<dbReference type="Proteomes" id="UP000001194">
    <property type="component" value="Unassembled WGS sequence"/>
</dbReference>
<feature type="compositionally biased region" description="Basic and acidic residues" evidence="1">
    <location>
        <begin position="147"/>
        <end position="169"/>
    </location>
</feature>
<evidence type="ECO:0000256" key="1">
    <source>
        <dbReference type="SAM" id="MobiDB-lite"/>
    </source>
</evidence>
<accession>B0CNB7</accession>
<dbReference type="GeneID" id="6069397"/>
<keyword evidence="3" id="KW-1185">Reference proteome</keyword>
<dbReference type="OrthoDB" id="891726at2759"/>
<dbReference type="InParanoid" id="B0CNB7"/>
<dbReference type="KEGG" id="lbc:LACBIDRAFT_301343"/>
<sequence length="184" mass="20905">MCLSVLGVVVGTPCIADFIRLHEGLEPPHWKRVHTDAGYQTTAYFLAWIEIRYGEGTIRELNEWMKERKYHWWVFKELTGRPVHKLWKIYCAQLAAAEVLGIPVLKAVVDSDGDPRHLIGEDSDNTAVEGDTRRLVGEDSDNTADEGDTRRLVGEDPDHPNLDENTKSEDEGDNWLVIVKQPDL</sequence>
<name>B0CNB7_LACBS</name>
<reference evidence="2 3" key="1">
    <citation type="journal article" date="2008" name="Nature">
        <title>The genome of Laccaria bicolor provides insights into mycorrhizal symbiosis.</title>
        <authorList>
            <person name="Martin F."/>
            <person name="Aerts A."/>
            <person name="Ahren D."/>
            <person name="Brun A."/>
            <person name="Danchin E.G.J."/>
            <person name="Duchaussoy F."/>
            <person name="Gibon J."/>
            <person name="Kohler A."/>
            <person name="Lindquist E."/>
            <person name="Pereda V."/>
            <person name="Salamov A."/>
            <person name="Shapiro H.J."/>
            <person name="Wuyts J."/>
            <person name="Blaudez D."/>
            <person name="Buee M."/>
            <person name="Brokstein P."/>
            <person name="Canbaeck B."/>
            <person name="Cohen D."/>
            <person name="Courty P.E."/>
            <person name="Coutinho P.M."/>
            <person name="Delaruelle C."/>
            <person name="Detter J.C."/>
            <person name="Deveau A."/>
            <person name="DiFazio S."/>
            <person name="Duplessis S."/>
            <person name="Fraissinet-Tachet L."/>
            <person name="Lucic E."/>
            <person name="Frey-Klett P."/>
            <person name="Fourrey C."/>
            <person name="Feussner I."/>
            <person name="Gay G."/>
            <person name="Grimwood J."/>
            <person name="Hoegger P.J."/>
            <person name="Jain P."/>
            <person name="Kilaru S."/>
            <person name="Labbe J."/>
            <person name="Lin Y.C."/>
            <person name="Legue V."/>
            <person name="Le Tacon F."/>
            <person name="Marmeisse R."/>
            <person name="Melayah D."/>
            <person name="Montanini B."/>
            <person name="Muratet M."/>
            <person name="Nehls U."/>
            <person name="Niculita-Hirzel H."/>
            <person name="Oudot-Le Secq M.P."/>
            <person name="Peter M."/>
            <person name="Quesneville H."/>
            <person name="Rajashekar B."/>
            <person name="Reich M."/>
            <person name="Rouhier N."/>
            <person name="Schmutz J."/>
            <person name="Yin T."/>
            <person name="Chalot M."/>
            <person name="Henrissat B."/>
            <person name="Kuees U."/>
            <person name="Lucas S."/>
            <person name="Van de Peer Y."/>
            <person name="Podila G.K."/>
            <person name="Polle A."/>
            <person name="Pukkila P.J."/>
            <person name="Richardson P.M."/>
            <person name="Rouze P."/>
            <person name="Sanders I.R."/>
            <person name="Stajich J.E."/>
            <person name="Tunlid A."/>
            <person name="Tuskan G."/>
            <person name="Grigoriev I.V."/>
        </authorList>
    </citation>
    <scope>NUCLEOTIDE SEQUENCE [LARGE SCALE GENOMIC DNA]</scope>
    <source>
        <strain evidence="3">S238N-H82 / ATCC MYA-4686</strain>
    </source>
</reference>
<dbReference type="RefSeq" id="XP_001873485.1">
    <property type="nucleotide sequence ID" value="XM_001873450.1"/>
</dbReference>
<dbReference type="HOGENOM" id="CLU_1468399_0_0_1"/>
<gene>
    <name evidence="2" type="ORF">LACBIDRAFT_301343</name>
</gene>
<feature type="region of interest" description="Disordered" evidence="1">
    <location>
        <begin position="136"/>
        <end position="176"/>
    </location>
</feature>
<dbReference type="EMBL" id="DS547091">
    <property type="protein sequence ID" value="EDR15277.1"/>
    <property type="molecule type" value="Genomic_DNA"/>
</dbReference>
<dbReference type="AlphaFoldDB" id="B0CNB7"/>
<proteinExistence type="predicted"/>
<organism evidence="3">
    <name type="scientific">Laccaria bicolor (strain S238N-H82 / ATCC MYA-4686)</name>
    <name type="common">Bicoloured deceiver</name>
    <name type="synonym">Laccaria laccata var. bicolor</name>
    <dbReference type="NCBI Taxonomy" id="486041"/>
    <lineage>
        <taxon>Eukaryota</taxon>
        <taxon>Fungi</taxon>
        <taxon>Dikarya</taxon>
        <taxon>Basidiomycota</taxon>
        <taxon>Agaricomycotina</taxon>
        <taxon>Agaricomycetes</taxon>
        <taxon>Agaricomycetidae</taxon>
        <taxon>Agaricales</taxon>
        <taxon>Agaricineae</taxon>
        <taxon>Hydnangiaceae</taxon>
        <taxon>Laccaria</taxon>
    </lineage>
</organism>